<protein>
    <recommendedName>
        <fullName evidence="3">DUF2889 domain-containing protein</fullName>
    </recommendedName>
</protein>
<evidence type="ECO:0000313" key="1">
    <source>
        <dbReference type="EMBL" id="GAF48885.1"/>
    </source>
</evidence>
<dbReference type="Proteomes" id="UP000019491">
    <property type="component" value="Unassembled WGS sequence"/>
</dbReference>
<dbReference type="AlphaFoldDB" id="X0RCW3"/>
<name>X0RCW3_RHOWR</name>
<gene>
    <name evidence="1" type="ORF">RW1_062_00090</name>
</gene>
<organism evidence="1 2">
    <name type="scientific">Rhodococcus wratislaviensis NBRC 100605</name>
    <dbReference type="NCBI Taxonomy" id="1219028"/>
    <lineage>
        <taxon>Bacteria</taxon>
        <taxon>Bacillati</taxon>
        <taxon>Actinomycetota</taxon>
        <taxon>Actinomycetes</taxon>
        <taxon>Mycobacteriales</taxon>
        <taxon>Nocardiaceae</taxon>
        <taxon>Rhodococcus</taxon>
    </lineage>
</organism>
<dbReference type="InterPro" id="IPR021312">
    <property type="entry name" value="DUF2889"/>
</dbReference>
<evidence type="ECO:0000313" key="2">
    <source>
        <dbReference type="Proteomes" id="UP000019491"/>
    </source>
</evidence>
<reference evidence="1 2" key="1">
    <citation type="submission" date="2014-02" db="EMBL/GenBank/DDBJ databases">
        <title>Whole genome shotgun sequence of Rhodococcus wratislaviensis NBRC 100605.</title>
        <authorList>
            <person name="Hosoyama A."/>
            <person name="Tsuchikane K."/>
            <person name="Yoshida I."/>
            <person name="Ohji S."/>
            <person name="Ichikawa N."/>
            <person name="Yamazoe A."/>
            <person name="Fujita N."/>
        </authorList>
    </citation>
    <scope>NUCLEOTIDE SEQUENCE [LARGE SCALE GENOMIC DNA]</scope>
    <source>
        <strain evidence="1 2">NBRC 100605</strain>
    </source>
</reference>
<proteinExistence type="predicted"/>
<evidence type="ECO:0008006" key="3">
    <source>
        <dbReference type="Google" id="ProtNLM"/>
    </source>
</evidence>
<dbReference type="Pfam" id="PF11136">
    <property type="entry name" value="DUF2889"/>
    <property type="match status" value="1"/>
</dbReference>
<comment type="caution">
    <text evidence="1">The sequence shown here is derived from an EMBL/GenBank/DDBJ whole genome shotgun (WGS) entry which is preliminary data.</text>
</comment>
<keyword evidence="2" id="KW-1185">Reference proteome</keyword>
<sequence length="297" mass="31905">MLRPRGLAGELLLMGRARDLITDKDSVAHVVGTAETHVTVDFSNEQVIKEISTVPPRPALDALVGVRAASGFRGAAAQADPDLPQAENLLNLLVDDIPVSVLISGHAMGFGKTPRQLPIVSMRSSYISGQCAGFAADATIMEEIGRSGRAPLVTGPAAPPILDNAIAWHLVDPLPPHGMRRMRRMDVIPGRLTWVDVFLRDSHMRPDGHEKIIHEYSLTVAVDPDAAIIVSCDASPRVLPWVECPAAVASARRLVGQPLKGLRAYVRQNLGGTTTCTHLNDTLRSLEDVAALLDLMP</sequence>
<accession>X0RCW3</accession>
<dbReference type="EMBL" id="BAWF01000062">
    <property type="protein sequence ID" value="GAF48885.1"/>
    <property type="molecule type" value="Genomic_DNA"/>
</dbReference>
<dbReference type="OrthoDB" id="7530149at2"/>